<dbReference type="RefSeq" id="WP_388039685.1">
    <property type="nucleotide sequence ID" value="NZ_JBHUEK010000025.1"/>
</dbReference>
<evidence type="ECO:0000313" key="10">
    <source>
        <dbReference type="Proteomes" id="UP001597227"/>
    </source>
</evidence>
<dbReference type="Gene3D" id="3.40.35.10">
    <property type="entry name" value="Phosphotransferase system, sorbose subfamily IIB component"/>
    <property type="match status" value="1"/>
</dbReference>
<comment type="caution">
    <text evidence="9">The sequence shown here is derived from an EMBL/GenBank/DDBJ whole genome shotgun (WGS) entry which is preliminary data.</text>
</comment>
<name>A0ABW4MQF8_9BACI</name>
<reference evidence="10" key="1">
    <citation type="journal article" date="2019" name="Int. J. Syst. Evol. Microbiol.">
        <title>The Global Catalogue of Microorganisms (GCM) 10K type strain sequencing project: providing services to taxonomists for standard genome sequencing and annotation.</title>
        <authorList>
            <consortium name="The Broad Institute Genomics Platform"/>
            <consortium name="The Broad Institute Genome Sequencing Center for Infectious Disease"/>
            <person name="Wu L."/>
            <person name="Ma J."/>
        </authorList>
    </citation>
    <scope>NUCLEOTIDE SEQUENCE [LARGE SCALE GENOMIC DNA]</scope>
    <source>
        <strain evidence="10">CCUG 15531</strain>
    </source>
</reference>
<dbReference type="PROSITE" id="PS51101">
    <property type="entry name" value="PTS_EIIB_TYPE_4"/>
    <property type="match status" value="1"/>
</dbReference>
<evidence type="ECO:0000256" key="3">
    <source>
        <dbReference type="ARBA" id="ARBA00022490"/>
    </source>
</evidence>
<dbReference type="Proteomes" id="UP001597227">
    <property type="component" value="Unassembled WGS sequence"/>
</dbReference>
<dbReference type="InterPro" id="IPR036667">
    <property type="entry name" value="PTS_IIB_sorbose-sp_sf"/>
</dbReference>
<feature type="domain" description="PTS EIIB type-4" evidence="8">
    <location>
        <begin position="1"/>
        <end position="158"/>
    </location>
</feature>
<keyword evidence="10" id="KW-1185">Reference proteome</keyword>
<keyword evidence="3" id="KW-0963">Cytoplasm</keyword>
<keyword evidence="2" id="KW-0813">Transport</keyword>
<dbReference type="SUPFAM" id="SSF52728">
    <property type="entry name" value="PTS IIb component"/>
    <property type="match status" value="1"/>
</dbReference>
<dbReference type="Pfam" id="PF03830">
    <property type="entry name" value="PTSIIB_sorb"/>
    <property type="match status" value="1"/>
</dbReference>
<keyword evidence="4" id="KW-0762">Sugar transport</keyword>
<evidence type="ECO:0000256" key="6">
    <source>
        <dbReference type="ARBA" id="ARBA00022683"/>
    </source>
</evidence>
<evidence type="ECO:0000256" key="1">
    <source>
        <dbReference type="ARBA" id="ARBA00004496"/>
    </source>
</evidence>
<proteinExistence type="predicted"/>
<protein>
    <submittedName>
        <fullName evidence="9">PTS system mannose/fructose/N-acetylgalactosamine-transporter subunit IIB</fullName>
    </submittedName>
</protein>
<evidence type="ECO:0000256" key="4">
    <source>
        <dbReference type="ARBA" id="ARBA00022597"/>
    </source>
</evidence>
<evidence type="ECO:0000256" key="7">
    <source>
        <dbReference type="ARBA" id="ARBA00022777"/>
    </source>
</evidence>
<accession>A0ABW4MQF8</accession>
<comment type="subcellular location">
    <subcellularLocation>
        <location evidence="1">Cytoplasm</location>
    </subcellularLocation>
</comment>
<keyword evidence="7" id="KW-0418">Kinase</keyword>
<evidence type="ECO:0000256" key="2">
    <source>
        <dbReference type="ARBA" id="ARBA00022448"/>
    </source>
</evidence>
<gene>
    <name evidence="9" type="ORF">ACFSFW_15840</name>
</gene>
<evidence type="ECO:0000256" key="5">
    <source>
        <dbReference type="ARBA" id="ARBA00022679"/>
    </source>
</evidence>
<keyword evidence="6" id="KW-0598">Phosphotransferase system</keyword>
<evidence type="ECO:0000313" key="9">
    <source>
        <dbReference type="EMBL" id="MFD1780138.1"/>
    </source>
</evidence>
<evidence type="ECO:0000259" key="8">
    <source>
        <dbReference type="PROSITE" id="PS51101"/>
    </source>
</evidence>
<keyword evidence="5" id="KW-0808">Transferase</keyword>
<dbReference type="EMBL" id="JBHUEK010000025">
    <property type="protein sequence ID" value="MFD1780138.1"/>
    <property type="molecule type" value="Genomic_DNA"/>
</dbReference>
<dbReference type="InterPro" id="IPR004720">
    <property type="entry name" value="PTS_IIB_sorbose-sp"/>
</dbReference>
<sequence>MNITVFRIDERLIHGQIVTAWIANADANRIIVADDKAANDELQKTLLQMATPKTIELQILGVDEAIRTIKEDASETKALLLVRGPKEALQMIEGGLDIKEINVGNINMKKGKTKILGNLWVDVEDIRHLNQIAEAGVSLEVRTVPNERSQNVIQLINK</sequence>
<organism evidence="9 10">
    <name type="scientific">Fredinandcohnia salidurans</name>
    <dbReference type="NCBI Taxonomy" id="2595041"/>
    <lineage>
        <taxon>Bacteria</taxon>
        <taxon>Bacillati</taxon>
        <taxon>Bacillota</taxon>
        <taxon>Bacilli</taxon>
        <taxon>Bacillales</taxon>
        <taxon>Bacillaceae</taxon>
        <taxon>Fredinandcohnia</taxon>
    </lineage>
</organism>